<gene>
    <name evidence="3" type="ORF">XNOV1_A015180</name>
</gene>
<evidence type="ECO:0000313" key="3">
    <source>
        <dbReference type="EMBL" id="CAJ1081472.1"/>
    </source>
</evidence>
<accession>A0AAV1H625</accession>
<evidence type="ECO:0000259" key="2">
    <source>
        <dbReference type="PROSITE" id="PS50041"/>
    </source>
</evidence>
<dbReference type="PANTHER" id="PTHR45784:SF3">
    <property type="entry name" value="C-TYPE LECTIN DOMAIN FAMILY 4 MEMBER K-LIKE-RELATED"/>
    <property type="match status" value="1"/>
</dbReference>
<dbReference type="PANTHER" id="PTHR45784">
    <property type="entry name" value="C-TYPE LECTIN DOMAIN FAMILY 20 MEMBER A-RELATED"/>
    <property type="match status" value="1"/>
</dbReference>
<dbReference type="AlphaFoldDB" id="A0AAV1H625"/>
<dbReference type="InterPro" id="IPR016186">
    <property type="entry name" value="C-type_lectin-like/link_sf"/>
</dbReference>
<evidence type="ECO:0000256" key="1">
    <source>
        <dbReference type="SAM" id="MobiDB-lite"/>
    </source>
</evidence>
<name>A0AAV1H625_XYRNO</name>
<dbReference type="SMART" id="SM00034">
    <property type="entry name" value="CLECT"/>
    <property type="match status" value="2"/>
</dbReference>
<organism evidence="3 4">
    <name type="scientific">Xyrichtys novacula</name>
    <name type="common">Pearly razorfish</name>
    <name type="synonym">Hemipteronotus novacula</name>
    <dbReference type="NCBI Taxonomy" id="13765"/>
    <lineage>
        <taxon>Eukaryota</taxon>
        <taxon>Metazoa</taxon>
        <taxon>Chordata</taxon>
        <taxon>Craniata</taxon>
        <taxon>Vertebrata</taxon>
        <taxon>Euteleostomi</taxon>
        <taxon>Actinopterygii</taxon>
        <taxon>Neopterygii</taxon>
        <taxon>Teleostei</taxon>
        <taxon>Neoteleostei</taxon>
        <taxon>Acanthomorphata</taxon>
        <taxon>Eupercaria</taxon>
        <taxon>Labriformes</taxon>
        <taxon>Labridae</taxon>
        <taxon>Xyrichtys</taxon>
    </lineage>
</organism>
<dbReference type="Pfam" id="PF00059">
    <property type="entry name" value="Lectin_C"/>
    <property type="match status" value="1"/>
</dbReference>
<feature type="domain" description="C-type lectin" evidence="2">
    <location>
        <begin position="35"/>
        <end position="120"/>
    </location>
</feature>
<evidence type="ECO:0000313" key="4">
    <source>
        <dbReference type="Proteomes" id="UP001178508"/>
    </source>
</evidence>
<dbReference type="Proteomes" id="UP001178508">
    <property type="component" value="Chromosome 19"/>
</dbReference>
<proteinExistence type="predicted"/>
<dbReference type="EMBL" id="OY660882">
    <property type="protein sequence ID" value="CAJ1081472.1"/>
    <property type="molecule type" value="Genomic_DNA"/>
</dbReference>
<keyword evidence="4" id="KW-1185">Reference proteome</keyword>
<feature type="compositionally biased region" description="Basic and acidic residues" evidence="1">
    <location>
        <begin position="294"/>
        <end position="308"/>
    </location>
</feature>
<feature type="region of interest" description="Disordered" evidence="1">
    <location>
        <begin position="294"/>
        <end position="315"/>
    </location>
</feature>
<dbReference type="SUPFAM" id="SSF56436">
    <property type="entry name" value="C-type lectin-like"/>
    <property type="match status" value="2"/>
</dbReference>
<dbReference type="PROSITE" id="PS50041">
    <property type="entry name" value="C_TYPE_LECTIN_2"/>
    <property type="match status" value="2"/>
</dbReference>
<dbReference type="Gene3D" id="3.10.100.10">
    <property type="entry name" value="Mannose-Binding Protein A, subunit A"/>
    <property type="match status" value="3"/>
</dbReference>
<dbReference type="InterPro" id="IPR001304">
    <property type="entry name" value="C-type_lectin-like"/>
</dbReference>
<keyword evidence="3" id="KW-0675">Receptor</keyword>
<reference evidence="3" key="1">
    <citation type="submission" date="2023-08" db="EMBL/GenBank/DDBJ databases">
        <authorList>
            <person name="Alioto T."/>
            <person name="Alioto T."/>
            <person name="Gomez Garrido J."/>
        </authorList>
    </citation>
    <scope>NUCLEOTIDE SEQUENCE</scope>
</reference>
<sequence>MSFSLAAWPPDCELKSLKVLLLTGWNVSSCLPRQYHYVADPMTWTEAQTFCRKTYTDLASIGSPEEMKQVSHTVTSSGSGAEYRKWYPGEPNFWNHFCVGFNTNGWGDLDCAREDTFFCYQGTQQDPEYVFVNQIMNWSDAQSYCRENHIDLAIVRNDNENQKLSSIKYSGEWPFIGLYRDPLFYWSDGSSLSFTFWDIYYEYLGSMTVVCGVSDLERSGKWRFLPCERKLPFVCHTASQQVKVIRLRMTGKDPSVDLNDLAVKADILKKLQDRLKESGLSGVTLRWREQPDGKVFHKEEESSQKESSKWTQVCD</sequence>
<dbReference type="InterPro" id="IPR016187">
    <property type="entry name" value="CTDL_fold"/>
</dbReference>
<protein>
    <submittedName>
        <fullName evidence="3">Secretory phospholipase A2 receptor-like</fullName>
    </submittedName>
</protein>
<feature type="domain" description="C-type lectin" evidence="2">
    <location>
        <begin position="129"/>
        <end position="236"/>
    </location>
</feature>